<sequence>MTKERRQALLMTALSLFFSAKQLMADPQSLNHWNLILSLLIPIVAIIFSLNDQAARWRWGLALANLFLFFFMLAITFKAW</sequence>
<evidence type="ECO:0000313" key="2">
    <source>
        <dbReference type="EMBL" id="AMB94630.1"/>
    </source>
</evidence>
<dbReference type="AlphaFoldDB" id="A0A109RDW0"/>
<reference evidence="3 5" key="3">
    <citation type="submission" date="2017-12" db="EMBL/GenBank/DDBJ databases">
        <title>Phylogenetic diversity of female urinary microbiome.</title>
        <authorList>
            <person name="Thomas-White K."/>
            <person name="Wolfe A.J."/>
        </authorList>
    </citation>
    <scope>NUCLEOTIDE SEQUENCE [LARGE SCALE GENOMIC DNA]</scope>
    <source>
        <strain evidence="3 5">UMB0139</strain>
    </source>
</reference>
<dbReference type="EMBL" id="CP014160">
    <property type="protein sequence ID" value="AMB94630.1"/>
    <property type="molecule type" value="Genomic_DNA"/>
</dbReference>
<dbReference type="GeneID" id="92903933"/>
<evidence type="ECO:0008006" key="6">
    <source>
        <dbReference type="Google" id="ProtNLM"/>
    </source>
</evidence>
<dbReference type="KEGG" id="asan:AWM72_07620"/>
<reference evidence="2 4" key="1">
    <citation type="journal article" date="2016" name="Genome Announc.">
        <title>Complete Genome Sequences of Aerococcus christensenii CCUG 28831T, Aerococcus sanguinicola CCUG 43001T, Aerococcus urinae CCUG 36881T, Aerococcus urinaeequi CCUG 28094T, Aerococcus urinaehominis CCUG 42038 BT, and Aerococcus viridans CCUG 4311T.</title>
        <authorList>
            <person name="Carkaci D."/>
            <person name="Dargis R."/>
            <person name="Nielsen X.C."/>
            <person name="Skovgaard O."/>
            <person name="Fuursted K."/>
            <person name="Christensen J.J."/>
        </authorList>
    </citation>
    <scope>NUCLEOTIDE SEQUENCE [LARGE SCALE GENOMIC DNA]</scope>
    <source>
        <strain evidence="2 4">CCUG43001</strain>
    </source>
</reference>
<gene>
    <name evidence="2" type="ORF">AWM72_07620</name>
    <name evidence="3" type="ORF">CYJ28_02130</name>
</gene>
<keyword evidence="4" id="KW-1185">Reference proteome</keyword>
<protein>
    <recommendedName>
        <fullName evidence="6">TraX protein</fullName>
    </recommendedName>
</protein>
<evidence type="ECO:0000313" key="5">
    <source>
        <dbReference type="Proteomes" id="UP000234239"/>
    </source>
</evidence>
<keyword evidence="1" id="KW-0812">Transmembrane</keyword>
<evidence type="ECO:0000313" key="3">
    <source>
        <dbReference type="EMBL" id="PKZ23372.1"/>
    </source>
</evidence>
<evidence type="ECO:0000256" key="1">
    <source>
        <dbReference type="SAM" id="Phobius"/>
    </source>
</evidence>
<reference evidence="4" key="2">
    <citation type="submission" date="2016-01" db="EMBL/GenBank/DDBJ databases">
        <title>Six Aerococcus type strain genome sequencing and assembly using PacBio and Illumina Hiseq.</title>
        <authorList>
            <person name="Carkaci D."/>
            <person name="Dargis R."/>
            <person name="Nielsen X.C."/>
            <person name="Skovgaard O."/>
            <person name="Fuursted K."/>
            <person name="Christensen J.J."/>
        </authorList>
    </citation>
    <scope>NUCLEOTIDE SEQUENCE [LARGE SCALE GENOMIC DNA]</scope>
    <source>
        <strain evidence="4">CCUG43001</strain>
    </source>
</reference>
<feature type="transmembrane region" description="Helical" evidence="1">
    <location>
        <begin position="35"/>
        <end position="52"/>
    </location>
</feature>
<organism evidence="2 4">
    <name type="scientific">Aerococcus sanguinicola</name>
    <dbReference type="NCBI Taxonomy" id="119206"/>
    <lineage>
        <taxon>Bacteria</taxon>
        <taxon>Bacillati</taxon>
        <taxon>Bacillota</taxon>
        <taxon>Bacilli</taxon>
        <taxon>Lactobacillales</taxon>
        <taxon>Aerococcaceae</taxon>
        <taxon>Aerococcus</taxon>
    </lineage>
</organism>
<dbReference type="Proteomes" id="UP000069912">
    <property type="component" value="Chromosome"/>
</dbReference>
<name>A0A109RDW0_9LACT</name>
<dbReference type="EMBL" id="PKGY01000001">
    <property type="protein sequence ID" value="PKZ23372.1"/>
    <property type="molecule type" value="Genomic_DNA"/>
</dbReference>
<dbReference type="RefSeq" id="WP_067975756.1">
    <property type="nucleotide sequence ID" value="NZ_CAJHKM010000002.1"/>
</dbReference>
<keyword evidence="1" id="KW-0472">Membrane</keyword>
<dbReference type="OrthoDB" id="2136439at2"/>
<evidence type="ECO:0000313" key="4">
    <source>
        <dbReference type="Proteomes" id="UP000069912"/>
    </source>
</evidence>
<proteinExistence type="predicted"/>
<dbReference type="Proteomes" id="UP000234239">
    <property type="component" value="Unassembled WGS sequence"/>
</dbReference>
<feature type="transmembrane region" description="Helical" evidence="1">
    <location>
        <begin position="59"/>
        <end position="77"/>
    </location>
</feature>
<accession>A0A109RDW0</accession>
<keyword evidence="1" id="KW-1133">Transmembrane helix</keyword>